<organism evidence="2 3">
    <name type="scientific">Pristionchus fissidentatus</name>
    <dbReference type="NCBI Taxonomy" id="1538716"/>
    <lineage>
        <taxon>Eukaryota</taxon>
        <taxon>Metazoa</taxon>
        <taxon>Ecdysozoa</taxon>
        <taxon>Nematoda</taxon>
        <taxon>Chromadorea</taxon>
        <taxon>Rhabditida</taxon>
        <taxon>Rhabditina</taxon>
        <taxon>Diplogasteromorpha</taxon>
        <taxon>Diplogasteroidea</taxon>
        <taxon>Neodiplogasteridae</taxon>
        <taxon>Pristionchus</taxon>
    </lineage>
</organism>
<keyword evidence="1" id="KW-0812">Transmembrane</keyword>
<proteinExistence type="predicted"/>
<keyword evidence="1" id="KW-0472">Membrane</keyword>
<keyword evidence="3" id="KW-1185">Reference proteome</keyword>
<reference evidence="2" key="1">
    <citation type="submission" date="2023-10" db="EMBL/GenBank/DDBJ databases">
        <title>Genome assembly of Pristionchus species.</title>
        <authorList>
            <person name="Yoshida K."/>
            <person name="Sommer R.J."/>
        </authorList>
    </citation>
    <scope>NUCLEOTIDE SEQUENCE</scope>
    <source>
        <strain evidence="2">RS5133</strain>
    </source>
</reference>
<dbReference type="Proteomes" id="UP001432322">
    <property type="component" value="Unassembled WGS sequence"/>
</dbReference>
<protein>
    <submittedName>
        <fullName evidence="2">Uncharacterized protein</fullName>
    </submittedName>
</protein>
<name>A0AAV5VV01_9BILA</name>
<feature type="non-terminal residue" evidence="2">
    <location>
        <position position="1"/>
    </location>
</feature>
<evidence type="ECO:0000313" key="2">
    <source>
        <dbReference type="EMBL" id="GMT23497.1"/>
    </source>
</evidence>
<sequence length="83" mass="9229">RQWFSYGPRVHTAALLFSSHLEQNDLGVTLWGFALLSKPLILTGLSAMSTALAIFLQFSDCKKQISTAMGHHNISFVESLFDD</sequence>
<dbReference type="PANTHER" id="PTHR34492:SF2">
    <property type="entry name" value="G PROTEIN-COUPLED RECEPTOR"/>
    <property type="match status" value="1"/>
</dbReference>
<feature type="transmembrane region" description="Helical" evidence="1">
    <location>
        <begin position="30"/>
        <end position="56"/>
    </location>
</feature>
<evidence type="ECO:0000256" key="1">
    <source>
        <dbReference type="SAM" id="Phobius"/>
    </source>
</evidence>
<evidence type="ECO:0000313" key="3">
    <source>
        <dbReference type="Proteomes" id="UP001432322"/>
    </source>
</evidence>
<accession>A0AAV5VV01</accession>
<gene>
    <name evidence="2" type="ORF">PFISCL1PPCAC_14794</name>
</gene>
<comment type="caution">
    <text evidence="2">The sequence shown here is derived from an EMBL/GenBank/DDBJ whole genome shotgun (WGS) entry which is preliminary data.</text>
</comment>
<dbReference type="EMBL" id="BTSY01000004">
    <property type="protein sequence ID" value="GMT23497.1"/>
    <property type="molecule type" value="Genomic_DNA"/>
</dbReference>
<dbReference type="PANTHER" id="PTHR34492">
    <property type="entry name" value="GUSTATORY RECEPTOR FAMILY"/>
    <property type="match status" value="1"/>
</dbReference>
<dbReference type="AlphaFoldDB" id="A0AAV5VV01"/>
<keyword evidence="1" id="KW-1133">Transmembrane helix</keyword>